<protein>
    <submittedName>
        <fullName evidence="1">Uncharacterized protein</fullName>
    </submittedName>
</protein>
<accession>A0A845SPY6</accession>
<reference evidence="1 2" key="2">
    <citation type="submission" date="2020-02" db="EMBL/GenBank/DDBJ databases">
        <title>The new genus of Enterobacteriales.</title>
        <authorList>
            <person name="Kim I.S."/>
        </authorList>
    </citation>
    <scope>NUCLEOTIDE SEQUENCE [LARGE SCALE GENOMIC DNA]</scope>
    <source>
        <strain evidence="1 2">SAP-6</strain>
    </source>
</reference>
<comment type="caution">
    <text evidence="1">The sequence shown here is derived from an EMBL/GenBank/DDBJ whole genome shotgun (WGS) entry which is preliminary data.</text>
</comment>
<gene>
    <name evidence="1" type="ORF">GRH90_10760</name>
</gene>
<proteinExistence type="predicted"/>
<dbReference type="Proteomes" id="UP000461443">
    <property type="component" value="Unassembled WGS sequence"/>
</dbReference>
<evidence type="ECO:0000313" key="1">
    <source>
        <dbReference type="EMBL" id="NDL63225.1"/>
    </source>
</evidence>
<dbReference type="EMBL" id="WUBS01000007">
    <property type="protein sequence ID" value="NDL63225.1"/>
    <property type="molecule type" value="Genomic_DNA"/>
</dbReference>
<keyword evidence="2" id="KW-1185">Reference proteome</keyword>
<organism evidence="1 2">
    <name type="scientific">Acerihabitans arboris</name>
    <dbReference type="NCBI Taxonomy" id="2691583"/>
    <lineage>
        <taxon>Bacteria</taxon>
        <taxon>Pseudomonadati</taxon>
        <taxon>Pseudomonadota</taxon>
        <taxon>Gammaproteobacteria</taxon>
        <taxon>Enterobacterales</taxon>
        <taxon>Pectobacteriaceae</taxon>
        <taxon>Acerihabitans</taxon>
    </lineage>
</organism>
<evidence type="ECO:0000313" key="2">
    <source>
        <dbReference type="Proteomes" id="UP000461443"/>
    </source>
</evidence>
<sequence length="128" mass="14925">MSGVIGNATYDLVKSVIKKIIEKAKSEGANEIADKYDSDEKIEILIIKINEYVNFPEKIHPEVLRGIKEEERVDDYMYGFSEIMEIKGNKKIPPEEVEKKIKKIKDRKSKAKSIDEKIFAHFWDNHKK</sequence>
<dbReference type="AlphaFoldDB" id="A0A845SPY6"/>
<name>A0A845SPY6_9GAMM</name>
<reference evidence="1 2" key="1">
    <citation type="submission" date="2019-12" db="EMBL/GenBank/DDBJ databases">
        <authorList>
            <person name="Lee S.D."/>
        </authorList>
    </citation>
    <scope>NUCLEOTIDE SEQUENCE [LARGE SCALE GENOMIC DNA]</scope>
    <source>
        <strain evidence="1 2">SAP-6</strain>
    </source>
</reference>
<dbReference type="RefSeq" id="WP_162365954.1">
    <property type="nucleotide sequence ID" value="NZ_WUBS01000007.1"/>
</dbReference>